<feature type="transmembrane region" description="Helical" evidence="5">
    <location>
        <begin position="321"/>
        <end position="346"/>
    </location>
</feature>
<feature type="domain" description="Major facilitator superfamily (MFS) profile" evidence="6">
    <location>
        <begin position="20"/>
        <end position="412"/>
    </location>
</feature>
<name>A0A6J5YQY3_9ZZZZ</name>
<organism evidence="7">
    <name type="scientific">freshwater metagenome</name>
    <dbReference type="NCBI Taxonomy" id="449393"/>
    <lineage>
        <taxon>unclassified sequences</taxon>
        <taxon>metagenomes</taxon>
        <taxon>ecological metagenomes</taxon>
    </lineage>
</organism>
<dbReference type="GO" id="GO:0016020">
    <property type="term" value="C:membrane"/>
    <property type="evidence" value="ECO:0007669"/>
    <property type="project" value="UniProtKB-SubCell"/>
</dbReference>
<dbReference type="CDD" id="cd17393">
    <property type="entry name" value="MFS_MosC_like"/>
    <property type="match status" value="1"/>
</dbReference>
<evidence type="ECO:0000256" key="4">
    <source>
        <dbReference type="ARBA" id="ARBA00023136"/>
    </source>
</evidence>
<dbReference type="SUPFAM" id="SSF103473">
    <property type="entry name" value="MFS general substrate transporter"/>
    <property type="match status" value="1"/>
</dbReference>
<feature type="transmembrane region" description="Helical" evidence="5">
    <location>
        <begin position="256"/>
        <end position="277"/>
    </location>
</feature>
<feature type="transmembrane region" description="Helical" evidence="5">
    <location>
        <begin position="54"/>
        <end position="74"/>
    </location>
</feature>
<feature type="transmembrane region" description="Helical" evidence="5">
    <location>
        <begin position="379"/>
        <end position="402"/>
    </location>
</feature>
<evidence type="ECO:0000256" key="5">
    <source>
        <dbReference type="SAM" id="Phobius"/>
    </source>
</evidence>
<dbReference type="InterPro" id="IPR011701">
    <property type="entry name" value="MFS"/>
</dbReference>
<protein>
    <submittedName>
        <fullName evidence="7">Unannotated protein</fullName>
    </submittedName>
</protein>
<keyword evidence="4 5" id="KW-0472">Membrane</keyword>
<comment type="subcellular location">
    <subcellularLocation>
        <location evidence="1">Membrane</location>
        <topology evidence="1">Multi-pass membrane protein</topology>
    </subcellularLocation>
</comment>
<evidence type="ECO:0000259" key="6">
    <source>
        <dbReference type="PROSITE" id="PS50850"/>
    </source>
</evidence>
<feature type="transmembrane region" description="Helical" evidence="5">
    <location>
        <begin position="86"/>
        <end position="104"/>
    </location>
</feature>
<feature type="transmembrane region" description="Helical" evidence="5">
    <location>
        <begin position="149"/>
        <end position="169"/>
    </location>
</feature>
<proteinExistence type="predicted"/>
<sequence>MTLEDRFSDMPDDLAIGMKARNSILASFLLMGIASMAWVPRIPEIKDAVGLDNGQFGLMFVGATIGSVLGAQAAGRAIHTFGSRPVIYISSVILPLGLVAMAISKTPTSLFLALIMMGFGYALTDMSLNSQAVVAEKILKQRWMSRFHGMWSLGSFITTIFGGFMIAHMTPEENLIAVAIFSFVGFVLANTFLLSPERDEHAGDGTEVTEAKIPFFGKSVLGLWALGLGLVASLVAEGAASDWGAILLRDNMQITGAVYTSSFACFALAMITSRFLGDIALHRLGARKTVLLGGLIGGGGWALCLAIAIPLSSIDSARMAALVIADLGFVFAGLGIGPMFPAFILAASRVPGVAPAVAISRVGVIGIAGYFIGPTLTGLLAQVTSLSWAMAYPIGMMVLAGFMSRAISTEAKI</sequence>
<dbReference type="PROSITE" id="PS50850">
    <property type="entry name" value="MFS"/>
    <property type="match status" value="1"/>
</dbReference>
<gene>
    <name evidence="7" type="ORF">UFOPK3775_00192</name>
</gene>
<evidence type="ECO:0000256" key="2">
    <source>
        <dbReference type="ARBA" id="ARBA00022692"/>
    </source>
</evidence>
<dbReference type="PANTHER" id="PTHR23514">
    <property type="entry name" value="BYPASS OF STOP CODON PROTEIN 6"/>
    <property type="match status" value="1"/>
</dbReference>
<dbReference type="InterPro" id="IPR036259">
    <property type="entry name" value="MFS_trans_sf"/>
</dbReference>
<dbReference type="Pfam" id="PF07690">
    <property type="entry name" value="MFS_1"/>
    <property type="match status" value="1"/>
</dbReference>
<feature type="transmembrane region" description="Helical" evidence="5">
    <location>
        <begin position="175"/>
        <end position="194"/>
    </location>
</feature>
<dbReference type="AlphaFoldDB" id="A0A6J5YQY3"/>
<dbReference type="Gene3D" id="1.20.1250.20">
    <property type="entry name" value="MFS general substrate transporter like domains"/>
    <property type="match status" value="2"/>
</dbReference>
<feature type="transmembrane region" description="Helical" evidence="5">
    <location>
        <begin position="353"/>
        <end position="373"/>
    </location>
</feature>
<dbReference type="InterPro" id="IPR020846">
    <property type="entry name" value="MFS_dom"/>
</dbReference>
<feature type="transmembrane region" description="Helical" evidence="5">
    <location>
        <begin position="110"/>
        <end position="128"/>
    </location>
</feature>
<keyword evidence="2 5" id="KW-0812">Transmembrane</keyword>
<dbReference type="PANTHER" id="PTHR23514:SF13">
    <property type="entry name" value="INNER MEMBRANE PROTEIN YBJJ"/>
    <property type="match status" value="1"/>
</dbReference>
<dbReference type="InterPro" id="IPR051788">
    <property type="entry name" value="MFS_Transporter"/>
</dbReference>
<dbReference type="GO" id="GO:0022857">
    <property type="term" value="F:transmembrane transporter activity"/>
    <property type="evidence" value="ECO:0007669"/>
    <property type="project" value="InterPro"/>
</dbReference>
<accession>A0A6J5YQY3</accession>
<reference evidence="7" key="1">
    <citation type="submission" date="2020-05" db="EMBL/GenBank/DDBJ databases">
        <authorList>
            <person name="Chiriac C."/>
            <person name="Salcher M."/>
            <person name="Ghai R."/>
            <person name="Kavagutti S V."/>
        </authorList>
    </citation>
    <scope>NUCLEOTIDE SEQUENCE</scope>
</reference>
<evidence type="ECO:0000256" key="1">
    <source>
        <dbReference type="ARBA" id="ARBA00004141"/>
    </source>
</evidence>
<feature type="transmembrane region" description="Helical" evidence="5">
    <location>
        <begin position="215"/>
        <end position="236"/>
    </location>
</feature>
<keyword evidence="3 5" id="KW-1133">Transmembrane helix</keyword>
<feature type="transmembrane region" description="Helical" evidence="5">
    <location>
        <begin position="289"/>
        <end position="309"/>
    </location>
</feature>
<feature type="transmembrane region" description="Helical" evidence="5">
    <location>
        <begin position="24"/>
        <end position="42"/>
    </location>
</feature>
<dbReference type="EMBL" id="CAESAK010000014">
    <property type="protein sequence ID" value="CAB4331332.1"/>
    <property type="molecule type" value="Genomic_DNA"/>
</dbReference>
<evidence type="ECO:0000256" key="3">
    <source>
        <dbReference type="ARBA" id="ARBA00022989"/>
    </source>
</evidence>
<evidence type="ECO:0000313" key="7">
    <source>
        <dbReference type="EMBL" id="CAB4331332.1"/>
    </source>
</evidence>